<dbReference type="CDD" id="cd04301">
    <property type="entry name" value="NAT_SF"/>
    <property type="match status" value="1"/>
</dbReference>
<dbReference type="Pfam" id="PF00583">
    <property type="entry name" value="Acetyltransf_1"/>
    <property type="match status" value="1"/>
</dbReference>
<evidence type="ECO:0000313" key="5">
    <source>
        <dbReference type="Proteomes" id="UP000516117"/>
    </source>
</evidence>
<proteinExistence type="predicted"/>
<dbReference type="AlphaFoldDB" id="A0A7H0H253"/>
<dbReference type="Gene3D" id="3.40.630.30">
    <property type="match status" value="1"/>
</dbReference>
<dbReference type="RefSeq" id="WP_187719757.1">
    <property type="nucleotide sequence ID" value="NZ_BAABBL010000038.1"/>
</dbReference>
<dbReference type="InterPro" id="IPR016181">
    <property type="entry name" value="Acyl_CoA_acyltransferase"/>
</dbReference>
<keyword evidence="1 4" id="KW-0808">Transferase</keyword>
<accession>A0A7H0H253</accession>
<reference evidence="4 5" key="1">
    <citation type="submission" date="2020-08" db="EMBL/GenBank/DDBJ databases">
        <title>Genome sequence of Tessaracoccus defluvii JCM 17540T.</title>
        <authorList>
            <person name="Hyun D.-W."/>
            <person name="Bae J.-W."/>
        </authorList>
    </citation>
    <scope>NUCLEOTIDE SEQUENCE [LARGE SCALE GENOMIC DNA]</scope>
    <source>
        <strain evidence="4 5">JCM 17540</strain>
    </source>
</reference>
<dbReference type="KEGG" id="tdf:H9L22_09785"/>
<dbReference type="PANTHER" id="PTHR43072">
    <property type="entry name" value="N-ACETYLTRANSFERASE"/>
    <property type="match status" value="1"/>
</dbReference>
<dbReference type="PROSITE" id="PS51186">
    <property type="entry name" value="GNAT"/>
    <property type="match status" value="1"/>
</dbReference>
<feature type="domain" description="N-acetyltransferase" evidence="3">
    <location>
        <begin position="20"/>
        <end position="173"/>
    </location>
</feature>
<dbReference type="Proteomes" id="UP000516117">
    <property type="component" value="Chromosome"/>
</dbReference>
<sequence length="182" mass="19594">MTDFVAFDPLVRAQRAGEAVSIRPATASDAEALSVVMATRGGDMDGYREQARGLIERLPVLSVAEIDRELVGYCGAQPFVIEPGREPELLIAGLTVVPVHRRRGIAARLLLDVLDKVHDSSAEEPVFSVINAQNLASIRLHEALGFEEVGRAATLARIEFTGGEGVLLRRRPAARRAAATDS</sequence>
<evidence type="ECO:0000256" key="2">
    <source>
        <dbReference type="ARBA" id="ARBA00023315"/>
    </source>
</evidence>
<dbReference type="GO" id="GO:0016747">
    <property type="term" value="F:acyltransferase activity, transferring groups other than amino-acyl groups"/>
    <property type="evidence" value="ECO:0007669"/>
    <property type="project" value="InterPro"/>
</dbReference>
<evidence type="ECO:0000259" key="3">
    <source>
        <dbReference type="PROSITE" id="PS51186"/>
    </source>
</evidence>
<dbReference type="InterPro" id="IPR000182">
    <property type="entry name" value="GNAT_dom"/>
</dbReference>
<protein>
    <submittedName>
        <fullName evidence="4">GNAT family N-acetyltransferase</fullName>
    </submittedName>
</protein>
<dbReference type="PANTHER" id="PTHR43072:SF23">
    <property type="entry name" value="UPF0039 PROTEIN C11D3.02C"/>
    <property type="match status" value="1"/>
</dbReference>
<gene>
    <name evidence="4" type="ORF">H9L22_09785</name>
</gene>
<dbReference type="EMBL" id="CP060789">
    <property type="protein sequence ID" value="QNP54619.1"/>
    <property type="molecule type" value="Genomic_DNA"/>
</dbReference>
<keyword evidence="2" id="KW-0012">Acyltransferase</keyword>
<evidence type="ECO:0000256" key="1">
    <source>
        <dbReference type="ARBA" id="ARBA00022679"/>
    </source>
</evidence>
<keyword evidence="5" id="KW-1185">Reference proteome</keyword>
<dbReference type="SUPFAM" id="SSF55729">
    <property type="entry name" value="Acyl-CoA N-acyltransferases (Nat)"/>
    <property type="match status" value="1"/>
</dbReference>
<organism evidence="4 5">
    <name type="scientific">Tessaracoccus defluvii</name>
    <dbReference type="NCBI Taxonomy" id="1285901"/>
    <lineage>
        <taxon>Bacteria</taxon>
        <taxon>Bacillati</taxon>
        <taxon>Actinomycetota</taxon>
        <taxon>Actinomycetes</taxon>
        <taxon>Propionibacteriales</taxon>
        <taxon>Propionibacteriaceae</taxon>
        <taxon>Tessaracoccus</taxon>
    </lineage>
</organism>
<evidence type="ECO:0000313" key="4">
    <source>
        <dbReference type="EMBL" id="QNP54619.1"/>
    </source>
</evidence>
<name>A0A7H0H253_9ACTN</name>